<keyword evidence="2" id="KW-1185">Reference proteome</keyword>
<accession>A0A9P6FJU5</accession>
<gene>
    <name evidence="1" type="ORF">BGW38_008157</name>
</gene>
<evidence type="ECO:0000313" key="1">
    <source>
        <dbReference type="EMBL" id="KAF9576366.1"/>
    </source>
</evidence>
<dbReference type="AlphaFoldDB" id="A0A9P6FJU5"/>
<sequence length="54" mass="6323">QKIDIRNTAPGSFNSDDYRRAKLDGKGEEFVKSNYTFCCPFSQLGNKKKWVYRD</sequence>
<name>A0A9P6FJU5_9FUNG</name>
<organism evidence="1 2">
    <name type="scientific">Lunasporangiospora selenospora</name>
    <dbReference type="NCBI Taxonomy" id="979761"/>
    <lineage>
        <taxon>Eukaryota</taxon>
        <taxon>Fungi</taxon>
        <taxon>Fungi incertae sedis</taxon>
        <taxon>Mucoromycota</taxon>
        <taxon>Mortierellomycotina</taxon>
        <taxon>Mortierellomycetes</taxon>
        <taxon>Mortierellales</taxon>
        <taxon>Mortierellaceae</taxon>
        <taxon>Lunasporangiospora</taxon>
    </lineage>
</organism>
<feature type="non-terminal residue" evidence="1">
    <location>
        <position position="1"/>
    </location>
</feature>
<dbReference type="Proteomes" id="UP000780801">
    <property type="component" value="Unassembled WGS sequence"/>
</dbReference>
<evidence type="ECO:0000313" key="2">
    <source>
        <dbReference type="Proteomes" id="UP000780801"/>
    </source>
</evidence>
<proteinExistence type="predicted"/>
<feature type="non-terminal residue" evidence="1">
    <location>
        <position position="54"/>
    </location>
</feature>
<protein>
    <submittedName>
        <fullName evidence="1">Uncharacterized protein</fullName>
    </submittedName>
</protein>
<dbReference type="EMBL" id="JAABOA010005535">
    <property type="protein sequence ID" value="KAF9576366.1"/>
    <property type="molecule type" value="Genomic_DNA"/>
</dbReference>
<comment type="caution">
    <text evidence="1">The sequence shown here is derived from an EMBL/GenBank/DDBJ whole genome shotgun (WGS) entry which is preliminary data.</text>
</comment>
<reference evidence="1" key="1">
    <citation type="journal article" date="2020" name="Fungal Divers.">
        <title>Resolving the Mortierellaceae phylogeny through synthesis of multi-gene phylogenetics and phylogenomics.</title>
        <authorList>
            <person name="Vandepol N."/>
            <person name="Liber J."/>
            <person name="Desiro A."/>
            <person name="Na H."/>
            <person name="Kennedy M."/>
            <person name="Barry K."/>
            <person name="Grigoriev I.V."/>
            <person name="Miller A.N."/>
            <person name="O'Donnell K."/>
            <person name="Stajich J.E."/>
            <person name="Bonito G."/>
        </authorList>
    </citation>
    <scope>NUCLEOTIDE SEQUENCE</scope>
    <source>
        <strain evidence="1">KOD1015</strain>
    </source>
</reference>